<organism evidence="3 4">
    <name type="scientific">Methylobacterium oryzae</name>
    <dbReference type="NCBI Taxonomy" id="334852"/>
    <lineage>
        <taxon>Bacteria</taxon>
        <taxon>Pseudomonadati</taxon>
        <taxon>Pseudomonadota</taxon>
        <taxon>Alphaproteobacteria</taxon>
        <taxon>Hyphomicrobiales</taxon>
        <taxon>Methylobacteriaceae</taxon>
        <taxon>Methylobacterium</taxon>
    </lineage>
</organism>
<evidence type="ECO:0000256" key="1">
    <source>
        <dbReference type="SAM" id="MobiDB-lite"/>
    </source>
</evidence>
<evidence type="ECO:0000313" key="4">
    <source>
        <dbReference type="Proteomes" id="UP001355206"/>
    </source>
</evidence>
<feature type="domain" description="Acetyl-coenzyme A carboxylase carboxyl transferase subunit beta" evidence="2">
    <location>
        <begin position="8"/>
        <end position="68"/>
    </location>
</feature>
<evidence type="ECO:0000313" key="3">
    <source>
        <dbReference type="EMBL" id="MEE7490797.1"/>
    </source>
</evidence>
<feature type="compositionally biased region" description="Basic and acidic residues" evidence="1">
    <location>
        <begin position="1"/>
        <end position="21"/>
    </location>
</feature>
<dbReference type="InterPro" id="IPR029045">
    <property type="entry name" value="ClpP/crotonase-like_dom_sf"/>
</dbReference>
<dbReference type="Proteomes" id="UP001355206">
    <property type="component" value="Unassembled WGS sequence"/>
</dbReference>
<evidence type="ECO:0000259" key="2">
    <source>
        <dbReference type="Pfam" id="PF01039"/>
    </source>
</evidence>
<dbReference type="RefSeq" id="WP_419539883.1">
    <property type="nucleotide sequence ID" value="NZ_MLCA01000005.1"/>
</dbReference>
<name>A0ABU7TM10_9HYPH</name>
<feature type="region of interest" description="Disordered" evidence="1">
    <location>
        <begin position="1"/>
        <end position="27"/>
    </location>
</feature>
<protein>
    <recommendedName>
        <fullName evidence="2">Acetyl-coenzyme A carboxylase carboxyl transferase subunit beta domain-containing protein</fullName>
    </recommendedName>
</protein>
<dbReference type="SUPFAM" id="SSF52096">
    <property type="entry name" value="ClpP/crotonase"/>
    <property type="match status" value="1"/>
</dbReference>
<dbReference type="Gene3D" id="3.90.226.10">
    <property type="entry name" value="2-enoyl-CoA Hydratase, Chain A, domain 1"/>
    <property type="match status" value="1"/>
</dbReference>
<comment type="caution">
    <text evidence="3">The sequence shown here is derived from an EMBL/GenBank/DDBJ whole genome shotgun (WGS) entry which is preliminary data.</text>
</comment>
<sequence length="70" mass="7912">MRCHGDPERIAARTGEHEDRLPSPLAAVERDSVDAVITPHATRRRIAEARGMLRTKTMDQSRKTHDNIPL</sequence>
<proteinExistence type="predicted"/>
<reference evidence="3 4" key="1">
    <citation type="journal article" date="2012" name="Genet. Mol. Biol.">
        <title>Analysis of 16S rRNA and mxaF genes revealing insights into Methylobacterium niche-specific plant association.</title>
        <authorList>
            <person name="Dourado M.N."/>
            <person name="Andreote F.D."/>
            <person name="Dini-Andreote F."/>
            <person name="Conti R."/>
            <person name="Araujo J.M."/>
            <person name="Araujo W.L."/>
        </authorList>
    </citation>
    <scope>NUCLEOTIDE SEQUENCE [LARGE SCALE GENOMIC DNA]</scope>
    <source>
        <strain evidence="3 4">TC3-10</strain>
    </source>
</reference>
<dbReference type="Pfam" id="PF01039">
    <property type="entry name" value="Carboxyl_trans"/>
    <property type="match status" value="1"/>
</dbReference>
<keyword evidence="4" id="KW-1185">Reference proteome</keyword>
<dbReference type="InterPro" id="IPR034733">
    <property type="entry name" value="AcCoA_carboxyl_beta"/>
</dbReference>
<accession>A0ABU7TM10</accession>
<dbReference type="EMBL" id="MLCA01000005">
    <property type="protein sequence ID" value="MEE7490797.1"/>
    <property type="molecule type" value="Genomic_DNA"/>
</dbReference>
<gene>
    <name evidence="3" type="ORF">MOTC310_10135</name>
</gene>